<evidence type="ECO:0000256" key="3">
    <source>
        <dbReference type="ARBA" id="ARBA00022840"/>
    </source>
</evidence>
<feature type="compositionally biased region" description="Polar residues" evidence="5">
    <location>
        <begin position="489"/>
        <end position="498"/>
    </location>
</feature>
<dbReference type="Pfam" id="PF00005">
    <property type="entry name" value="ABC_tran"/>
    <property type="match status" value="2"/>
</dbReference>
<evidence type="ECO:0000256" key="1">
    <source>
        <dbReference type="ARBA" id="ARBA00022737"/>
    </source>
</evidence>
<name>A0ABD3NGJ1_9STRA</name>
<dbReference type="Proteomes" id="UP001530400">
    <property type="component" value="Unassembled WGS sequence"/>
</dbReference>
<keyword evidence="4" id="KW-0175">Coiled coil</keyword>
<keyword evidence="3" id="KW-0067">ATP-binding</keyword>
<feature type="region of interest" description="Disordered" evidence="5">
    <location>
        <begin position="398"/>
        <end position="427"/>
    </location>
</feature>
<proteinExistence type="predicted"/>
<feature type="compositionally biased region" description="Acidic residues" evidence="5">
    <location>
        <begin position="505"/>
        <end position="515"/>
    </location>
</feature>
<keyword evidence="1" id="KW-0677">Repeat</keyword>
<organism evidence="7 8">
    <name type="scientific">Cyclotella atomus</name>
    <dbReference type="NCBI Taxonomy" id="382360"/>
    <lineage>
        <taxon>Eukaryota</taxon>
        <taxon>Sar</taxon>
        <taxon>Stramenopiles</taxon>
        <taxon>Ochrophyta</taxon>
        <taxon>Bacillariophyta</taxon>
        <taxon>Coscinodiscophyceae</taxon>
        <taxon>Thalassiosirophycidae</taxon>
        <taxon>Stephanodiscales</taxon>
        <taxon>Stephanodiscaceae</taxon>
        <taxon>Cyclotella</taxon>
    </lineage>
</organism>
<evidence type="ECO:0000256" key="2">
    <source>
        <dbReference type="ARBA" id="ARBA00022741"/>
    </source>
</evidence>
<dbReference type="PROSITE" id="PS50893">
    <property type="entry name" value="ABC_TRANSPORTER_2"/>
    <property type="match status" value="1"/>
</dbReference>
<feature type="domain" description="ABC transporter" evidence="6">
    <location>
        <begin position="533"/>
        <end position="784"/>
    </location>
</feature>
<evidence type="ECO:0000313" key="7">
    <source>
        <dbReference type="EMBL" id="KAL3773691.1"/>
    </source>
</evidence>
<sequence>MGHQVSTISNDEPPRRHIRTVAALAIIIALQYAAASSTQCAFASLSLQKKRQAHSSLFATASIASAIIASVPPPGSKLYQLRHDGRRPSPTSSNRRSRTDLRYATHVDSSSSCSPSSSQDDQTNHAQPLHLSTNHPNSNINLDNSTQIADTPSRHRKRRRMLKYLEGQFSRLDVKLSPTTTLRSKSNKLNNLNTNSTDYQRRKAAWAAKYTSLSTLRSTFGSNKNRFWGDFDPATTRKLYHTLIPRALLALHDMGLSNPDELAPLAYQARMAAKKYARERSRLPGRIGSMVYDGWRQWRRYGKWKFDGMTWEQIWDKYENQILKETVMVDKNGNDRLSLDGEESDGMESAVIMTEGEGLNDEDLTAKICLRILERSVVTNEMIDKLFLERLYEKREEEKDDEENAVESTADGNAQGSKRRRQEWRRKRSQQIQADLKAIEKKFDDDIRDLLRHGGLTTEEGDFRRKNRSSGSFFWSKDDPAFTDGDGSESYSTESVLTFSRGEGSDELSDDETDISEMSSVLDGNDSLSTERPNSKEPRKLAVHEVSALRILSRKTSLSRILASKELPGFPQSLVVEYLAASDDEEHLGGHLSSNSQDVISTLELKPIEYMEMRFKQRSEQLRFLITELEAKLESSEDNVEEIADQLSELYELQDEMNERVKSEIAAAVKELGLDRYIDRKLKQLSSGWRYKCRLATAFLIHPDLLIIDEPSFLDEESTHWLVEKTRQTAKSDNAMILLISHKELLLDELCDCILYINSGNETLSMYHCGYSTFRTTHKEIVDNATKTISETESKQHAAEKSLKKLQIDLKSREKNLKSKTTDNSDQRFIKGKNKEAKQKADKSAASKVKQTKKKVGELQELRMNARVERVKPLHLDGKPGDGKICSLQDVAVGYGEDELVFENVDAAIDANDRILLSGVNGVGKSTLCRIILGKMEPTKGSVLRTGNFIYFPQTALSDLLRHHGNETAVEYLEKELAQTQARCHLGNFGLAKDLAMREIQTLSAGQRVRLWLAKENLLHPSPCLLVVDEISENVDRETRDSLVKLLSEFEAAVLEISHDPDFRASFRPTKMWELRRFGLRETFPDQ</sequence>
<evidence type="ECO:0000256" key="4">
    <source>
        <dbReference type="SAM" id="Coils"/>
    </source>
</evidence>
<accession>A0ABD3NGJ1</accession>
<gene>
    <name evidence="7" type="ORF">ACHAWO_010130</name>
</gene>
<dbReference type="InterPro" id="IPR027417">
    <property type="entry name" value="P-loop_NTPase"/>
</dbReference>
<feature type="compositionally biased region" description="Low complexity" evidence="5">
    <location>
        <begin position="109"/>
        <end position="118"/>
    </location>
</feature>
<dbReference type="InterPro" id="IPR003593">
    <property type="entry name" value="AAA+_ATPase"/>
</dbReference>
<dbReference type="InterPro" id="IPR050611">
    <property type="entry name" value="ABCF"/>
</dbReference>
<dbReference type="InterPro" id="IPR003439">
    <property type="entry name" value="ABC_transporter-like_ATP-bd"/>
</dbReference>
<evidence type="ECO:0000259" key="6">
    <source>
        <dbReference type="PROSITE" id="PS50893"/>
    </source>
</evidence>
<reference evidence="7 8" key="1">
    <citation type="submission" date="2024-10" db="EMBL/GenBank/DDBJ databases">
        <title>Updated reference genomes for cyclostephanoid diatoms.</title>
        <authorList>
            <person name="Roberts W.R."/>
            <person name="Alverson A.J."/>
        </authorList>
    </citation>
    <scope>NUCLEOTIDE SEQUENCE [LARGE SCALE GENOMIC DNA]</scope>
    <source>
        <strain evidence="7 8">AJA010-31</strain>
    </source>
</reference>
<dbReference type="GO" id="GO:0005524">
    <property type="term" value="F:ATP binding"/>
    <property type="evidence" value="ECO:0007669"/>
    <property type="project" value="UniProtKB-KW"/>
</dbReference>
<dbReference type="PANTHER" id="PTHR19211">
    <property type="entry name" value="ATP-BINDING TRANSPORT PROTEIN-RELATED"/>
    <property type="match status" value="1"/>
</dbReference>
<dbReference type="AlphaFoldDB" id="A0ABD3NGJ1"/>
<feature type="compositionally biased region" description="Polar residues" evidence="5">
    <location>
        <begin position="119"/>
        <end position="150"/>
    </location>
</feature>
<dbReference type="PANTHER" id="PTHR19211:SF14">
    <property type="entry name" value="ATP-BINDING CASSETTE SUB-FAMILY F MEMBER 1"/>
    <property type="match status" value="1"/>
</dbReference>
<protein>
    <recommendedName>
        <fullName evidence="6">ABC transporter domain-containing protein</fullName>
    </recommendedName>
</protein>
<evidence type="ECO:0000256" key="5">
    <source>
        <dbReference type="SAM" id="MobiDB-lite"/>
    </source>
</evidence>
<feature type="compositionally biased region" description="Basic residues" evidence="5">
    <location>
        <begin position="417"/>
        <end position="427"/>
    </location>
</feature>
<keyword evidence="2" id="KW-0547">Nucleotide-binding</keyword>
<dbReference type="SUPFAM" id="SSF52540">
    <property type="entry name" value="P-loop containing nucleoside triphosphate hydrolases"/>
    <property type="match status" value="2"/>
</dbReference>
<dbReference type="SMART" id="SM00382">
    <property type="entry name" value="AAA"/>
    <property type="match status" value="1"/>
</dbReference>
<evidence type="ECO:0000313" key="8">
    <source>
        <dbReference type="Proteomes" id="UP001530400"/>
    </source>
</evidence>
<comment type="caution">
    <text evidence="7">The sequence shown here is derived from an EMBL/GenBank/DDBJ whole genome shotgun (WGS) entry which is preliminary data.</text>
</comment>
<keyword evidence="8" id="KW-1185">Reference proteome</keyword>
<feature type="region of interest" description="Disordered" evidence="5">
    <location>
        <begin position="484"/>
        <end position="540"/>
    </location>
</feature>
<feature type="coiled-coil region" evidence="4">
    <location>
        <begin position="619"/>
        <end position="660"/>
    </location>
</feature>
<dbReference type="EMBL" id="JALLPJ020001224">
    <property type="protein sequence ID" value="KAL3773691.1"/>
    <property type="molecule type" value="Genomic_DNA"/>
</dbReference>
<dbReference type="Gene3D" id="3.40.50.300">
    <property type="entry name" value="P-loop containing nucleotide triphosphate hydrolases"/>
    <property type="match status" value="2"/>
</dbReference>
<feature type="region of interest" description="Disordered" evidence="5">
    <location>
        <begin position="74"/>
        <end position="157"/>
    </location>
</feature>